<keyword evidence="1 4" id="KW-0808">Transferase</keyword>
<dbReference type="CDD" id="cd04301">
    <property type="entry name" value="NAT_SF"/>
    <property type="match status" value="1"/>
</dbReference>
<evidence type="ECO:0000256" key="2">
    <source>
        <dbReference type="ARBA" id="ARBA00023315"/>
    </source>
</evidence>
<dbReference type="InterPro" id="IPR016181">
    <property type="entry name" value="Acyl_CoA_acyltransferase"/>
</dbReference>
<dbReference type="PROSITE" id="PS51186">
    <property type="entry name" value="GNAT"/>
    <property type="match status" value="1"/>
</dbReference>
<keyword evidence="5" id="KW-1185">Reference proteome</keyword>
<evidence type="ECO:0000259" key="3">
    <source>
        <dbReference type="PROSITE" id="PS51186"/>
    </source>
</evidence>
<dbReference type="EMBL" id="WEKT01000052">
    <property type="protein sequence ID" value="MZI95328.1"/>
    <property type="molecule type" value="Genomic_DNA"/>
</dbReference>
<name>A0A7X4LNP9_9VIBR</name>
<dbReference type="GO" id="GO:0016747">
    <property type="term" value="F:acyltransferase activity, transferring groups other than amino-acyl groups"/>
    <property type="evidence" value="ECO:0007669"/>
    <property type="project" value="InterPro"/>
</dbReference>
<comment type="caution">
    <text evidence="4">The sequence shown here is derived from an EMBL/GenBank/DDBJ whole genome shotgun (WGS) entry which is preliminary data.</text>
</comment>
<dbReference type="PANTHER" id="PTHR43877:SF2">
    <property type="entry name" value="AMINOALKYLPHOSPHONATE N-ACETYLTRANSFERASE-RELATED"/>
    <property type="match status" value="1"/>
</dbReference>
<dbReference type="InterPro" id="IPR050832">
    <property type="entry name" value="Bact_Acetyltransf"/>
</dbReference>
<dbReference type="SUPFAM" id="SSF55729">
    <property type="entry name" value="Acyl-CoA N-acyltransferases (Nat)"/>
    <property type="match status" value="1"/>
</dbReference>
<accession>A0A7X4LNP9</accession>
<keyword evidence="2" id="KW-0012">Acyltransferase</keyword>
<dbReference type="AlphaFoldDB" id="A0A7X4LNP9"/>
<dbReference type="RefSeq" id="WP_161157809.1">
    <property type="nucleotide sequence ID" value="NZ_WEKT01000052.1"/>
</dbReference>
<protein>
    <submittedName>
        <fullName evidence="4">GNAT family N-acetyltransferase</fullName>
    </submittedName>
</protein>
<evidence type="ECO:0000313" key="4">
    <source>
        <dbReference type="EMBL" id="MZI95328.1"/>
    </source>
</evidence>
<dbReference type="Proteomes" id="UP000462621">
    <property type="component" value="Unassembled WGS sequence"/>
</dbReference>
<gene>
    <name evidence="4" type="ORF">F9817_19315</name>
</gene>
<dbReference type="InterPro" id="IPR000182">
    <property type="entry name" value="GNAT_dom"/>
</dbReference>
<dbReference type="Gene3D" id="3.40.630.30">
    <property type="match status" value="1"/>
</dbReference>
<reference evidence="4 5" key="1">
    <citation type="submission" date="2019-10" db="EMBL/GenBank/DDBJ databases">
        <title>Vibrio sp. nov. isolated from a shrimp pond.</title>
        <authorList>
            <person name="Gomez-Gil B."/>
            <person name="Enciso-Ibarra J."/>
            <person name="Enciso-Ibarra K."/>
            <person name="Bolan-Mejia C."/>
        </authorList>
    </citation>
    <scope>NUCLEOTIDE SEQUENCE [LARGE SCALE GENOMIC DNA]</scope>
    <source>
        <strain evidence="4 5">CAIM 722</strain>
    </source>
</reference>
<organism evidence="4 5">
    <name type="scientific">Vibrio eleionomae</name>
    <dbReference type="NCBI Taxonomy" id="2653505"/>
    <lineage>
        <taxon>Bacteria</taxon>
        <taxon>Pseudomonadati</taxon>
        <taxon>Pseudomonadota</taxon>
        <taxon>Gammaproteobacteria</taxon>
        <taxon>Vibrionales</taxon>
        <taxon>Vibrionaceae</taxon>
        <taxon>Vibrio</taxon>
    </lineage>
</organism>
<sequence>MSLSITLATMQDVTAIHSLTSQLGYHADQEQSRQWLHQMLHSDSHTVFVAKRDELTLGWVAVEKRLFLESGFKAEITGLVVADVERRAGIGRALVEQAKEWATVHGLTELVVRSNISREHSHLFYQRIGFHHQKTAHQYQMELPVLSF</sequence>
<evidence type="ECO:0000313" key="5">
    <source>
        <dbReference type="Proteomes" id="UP000462621"/>
    </source>
</evidence>
<proteinExistence type="predicted"/>
<dbReference type="PANTHER" id="PTHR43877">
    <property type="entry name" value="AMINOALKYLPHOSPHONATE N-ACETYLTRANSFERASE-RELATED-RELATED"/>
    <property type="match status" value="1"/>
</dbReference>
<evidence type="ECO:0000256" key="1">
    <source>
        <dbReference type="ARBA" id="ARBA00022679"/>
    </source>
</evidence>
<feature type="domain" description="N-acetyltransferase" evidence="3">
    <location>
        <begin position="3"/>
        <end position="146"/>
    </location>
</feature>
<dbReference type="Pfam" id="PF00583">
    <property type="entry name" value="Acetyltransf_1"/>
    <property type="match status" value="1"/>
</dbReference>